<evidence type="ECO:0000313" key="3">
    <source>
        <dbReference type="EMBL" id="GFT51507.1"/>
    </source>
</evidence>
<protein>
    <recommendedName>
        <fullName evidence="2">Protein ZIP4 homolog</fullName>
    </recommendedName>
</protein>
<name>A0A8X6P4W4_NEPPI</name>
<reference evidence="3" key="1">
    <citation type="submission" date="2020-08" db="EMBL/GenBank/DDBJ databases">
        <title>Multicomponent nature underlies the extraordinary mechanical properties of spider dragline silk.</title>
        <authorList>
            <person name="Kono N."/>
            <person name="Nakamura H."/>
            <person name="Mori M."/>
            <person name="Yoshida Y."/>
            <person name="Ohtoshi R."/>
            <person name="Malay A.D."/>
            <person name="Moran D.A.P."/>
            <person name="Tomita M."/>
            <person name="Numata K."/>
            <person name="Arakawa K."/>
        </authorList>
    </citation>
    <scope>NUCLEOTIDE SEQUENCE</scope>
</reference>
<sequence length="399" mass="46606">MLMDKKMSLDLYYVETMSNINKFDESCDELQQIQKRLPDFPNHYGYFVLLCYNIGVKLYGKEKYDYAIIVLETALRLEKDSSQKSHDRFAILKLLTHIFLIYKPEYNWVKCLKVISLWKKGEIPVSILLTSLKAAFFSNKQNTVQDILYRFLEIEDISVFQLSIIVQELEINGYEKMAADFLKTMRERTDEVGDKLYLMSLELKIYFGSSYLEKANILIEEAIKLVKFQDITPKQSNSLYRVLLTYTNDLLKAKSFMQCLTWCKKLLKIFELTKMHDVFYQIQQRICLCYLELNENELAKQTFVKMDMSVSDSDSFQTYLTLRIAIQCEDEELADTALKSLGSGTGGFSFVFSFVLELSCRAAICFPILKALDNCFSGFLFLSFSLRETRSSIYIFCYE</sequence>
<dbReference type="GO" id="GO:0051321">
    <property type="term" value="P:meiotic cell cycle"/>
    <property type="evidence" value="ECO:0007669"/>
    <property type="project" value="UniProtKB-KW"/>
</dbReference>
<keyword evidence="4" id="KW-1185">Reference proteome</keyword>
<dbReference type="PANTHER" id="PTHR38487:SF1">
    <property type="entry name" value="PROTEIN ZIP4 HOMOLOG"/>
    <property type="match status" value="1"/>
</dbReference>
<dbReference type="InterPro" id="IPR013940">
    <property type="entry name" value="Spo22/ZIP4/TEX11"/>
</dbReference>
<evidence type="ECO:0000256" key="2">
    <source>
        <dbReference type="ARBA" id="ARBA00031845"/>
    </source>
</evidence>
<evidence type="ECO:0000313" key="4">
    <source>
        <dbReference type="Proteomes" id="UP000887013"/>
    </source>
</evidence>
<proteinExistence type="predicted"/>
<organism evidence="3 4">
    <name type="scientific">Nephila pilipes</name>
    <name type="common">Giant wood spider</name>
    <name type="synonym">Nephila maculata</name>
    <dbReference type="NCBI Taxonomy" id="299642"/>
    <lineage>
        <taxon>Eukaryota</taxon>
        <taxon>Metazoa</taxon>
        <taxon>Ecdysozoa</taxon>
        <taxon>Arthropoda</taxon>
        <taxon>Chelicerata</taxon>
        <taxon>Arachnida</taxon>
        <taxon>Araneae</taxon>
        <taxon>Araneomorphae</taxon>
        <taxon>Entelegynae</taxon>
        <taxon>Araneoidea</taxon>
        <taxon>Nephilidae</taxon>
        <taxon>Nephila</taxon>
    </lineage>
</organism>
<evidence type="ECO:0000256" key="1">
    <source>
        <dbReference type="ARBA" id="ARBA00023254"/>
    </source>
</evidence>
<dbReference type="EMBL" id="BMAW01112223">
    <property type="protein sequence ID" value="GFT51507.1"/>
    <property type="molecule type" value="Genomic_DNA"/>
</dbReference>
<dbReference type="Gene3D" id="1.25.40.10">
    <property type="entry name" value="Tetratricopeptide repeat domain"/>
    <property type="match status" value="1"/>
</dbReference>
<keyword evidence="1" id="KW-0469">Meiosis</keyword>
<dbReference type="OrthoDB" id="6435238at2759"/>
<dbReference type="Proteomes" id="UP000887013">
    <property type="component" value="Unassembled WGS sequence"/>
</dbReference>
<accession>A0A8X6P4W4</accession>
<dbReference type="AlphaFoldDB" id="A0A8X6P4W4"/>
<dbReference type="InterPro" id="IPR011990">
    <property type="entry name" value="TPR-like_helical_dom_sf"/>
</dbReference>
<dbReference type="Pfam" id="PF08631">
    <property type="entry name" value="SPO22"/>
    <property type="match status" value="1"/>
</dbReference>
<comment type="caution">
    <text evidence="3">The sequence shown here is derived from an EMBL/GenBank/DDBJ whole genome shotgun (WGS) entry which is preliminary data.</text>
</comment>
<dbReference type="PANTHER" id="PTHR38487">
    <property type="entry name" value="TESTIS EXPRESSED 11"/>
    <property type="match status" value="1"/>
</dbReference>
<gene>
    <name evidence="3" type="primary">AVEN_210320_1</name>
    <name evidence="3" type="ORF">NPIL_237071</name>
</gene>